<evidence type="ECO:0000313" key="3">
    <source>
        <dbReference type="Proteomes" id="UP000252100"/>
    </source>
</evidence>
<dbReference type="PANTHER" id="PTHR30212">
    <property type="entry name" value="PROTEIN YIIM"/>
    <property type="match status" value="1"/>
</dbReference>
<name>A0A345C0H7_9BACI</name>
<dbReference type="InterPro" id="IPR052353">
    <property type="entry name" value="Benzoxazolinone_Detox_Enz"/>
</dbReference>
<evidence type="ECO:0000259" key="1">
    <source>
        <dbReference type="PROSITE" id="PS51340"/>
    </source>
</evidence>
<accession>A0A345C0H7</accession>
<reference evidence="2 3" key="1">
    <citation type="journal article" date="2018" name="J. Microbiol.">
        <title>Salicibibacter kimchii gen. nov., sp. nov., a moderately halophilic and alkalitolerant bacterium in the family Bacillaceae, isolated from kimchi.</title>
        <authorList>
            <person name="Jang J.Y."/>
            <person name="Oh Y.J."/>
            <person name="Lim S.K."/>
            <person name="Park H.K."/>
            <person name="Lee C."/>
            <person name="Kim J.Y."/>
            <person name="Lee M.A."/>
            <person name="Choi H.J."/>
        </authorList>
    </citation>
    <scope>NUCLEOTIDE SEQUENCE [LARGE SCALE GENOMIC DNA]</scope>
    <source>
        <strain evidence="2 3">NKC1-1</strain>
    </source>
</reference>
<dbReference type="Gene3D" id="2.40.33.20">
    <property type="entry name" value="PK beta-barrel domain-like"/>
    <property type="match status" value="1"/>
</dbReference>
<keyword evidence="3" id="KW-1185">Reference proteome</keyword>
<dbReference type="GO" id="GO:0003824">
    <property type="term" value="F:catalytic activity"/>
    <property type="evidence" value="ECO:0007669"/>
    <property type="project" value="InterPro"/>
</dbReference>
<organism evidence="2 3">
    <name type="scientific">Salicibibacter kimchii</name>
    <dbReference type="NCBI Taxonomy" id="2099786"/>
    <lineage>
        <taxon>Bacteria</taxon>
        <taxon>Bacillati</taxon>
        <taxon>Bacillota</taxon>
        <taxon>Bacilli</taxon>
        <taxon>Bacillales</taxon>
        <taxon>Bacillaceae</taxon>
        <taxon>Salicibibacter</taxon>
    </lineage>
</organism>
<dbReference type="SUPFAM" id="SSF50800">
    <property type="entry name" value="PK beta-barrel domain-like"/>
    <property type="match status" value="1"/>
</dbReference>
<feature type="domain" description="MOSC" evidence="1">
    <location>
        <begin position="37"/>
        <end position="142"/>
    </location>
</feature>
<dbReference type="InterPro" id="IPR005302">
    <property type="entry name" value="MoCF_Sase_C"/>
</dbReference>
<gene>
    <name evidence="2" type="ORF">DT065_12265</name>
</gene>
<dbReference type="GO" id="GO:0030151">
    <property type="term" value="F:molybdenum ion binding"/>
    <property type="evidence" value="ECO:0007669"/>
    <property type="project" value="InterPro"/>
</dbReference>
<dbReference type="AlphaFoldDB" id="A0A345C0H7"/>
<dbReference type="InterPro" id="IPR011037">
    <property type="entry name" value="Pyrv_Knase-like_insert_dom_sf"/>
</dbReference>
<dbReference type="EMBL" id="CP031092">
    <property type="protein sequence ID" value="AXF56708.1"/>
    <property type="molecule type" value="Genomic_DNA"/>
</dbReference>
<protein>
    <submittedName>
        <fullName evidence="2">MOSC domain-containing protein</fullName>
    </submittedName>
</protein>
<dbReference type="PANTHER" id="PTHR30212:SF2">
    <property type="entry name" value="PROTEIN YIIM"/>
    <property type="match status" value="1"/>
</dbReference>
<dbReference type="Pfam" id="PF03473">
    <property type="entry name" value="MOSC"/>
    <property type="match status" value="1"/>
</dbReference>
<sequence length="142" mass="15913">MTKPFVRQLFTGKVKRMGDPNATNSMDKPWESGIFKTETGRRTWAGETGLIGDEIADKKNHGGPEKAIFAYPIKHYDDWKKDLNLNTIDIGGMGENLAVVDMDESSVCMGIRTDLAMPCFKSPSQDALVGNRQEDFEPWISR</sequence>
<evidence type="ECO:0000313" key="2">
    <source>
        <dbReference type="EMBL" id="AXF56708.1"/>
    </source>
</evidence>
<dbReference type="GO" id="GO:0030170">
    <property type="term" value="F:pyridoxal phosphate binding"/>
    <property type="evidence" value="ECO:0007669"/>
    <property type="project" value="InterPro"/>
</dbReference>
<dbReference type="Proteomes" id="UP000252100">
    <property type="component" value="Chromosome"/>
</dbReference>
<proteinExistence type="predicted"/>
<dbReference type="PROSITE" id="PS51340">
    <property type="entry name" value="MOSC"/>
    <property type="match status" value="1"/>
</dbReference>
<dbReference type="KEGG" id="rue:DT065_12265"/>
<dbReference type="OrthoDB" id="9786134at2"/>